<feature type="region of interest" description="Disordered" evidence="1">
    <location>
        <begin position="83"/>
        <end position="142"/>
    </location>
</feature>
<name>A0A9Y2IMM7_9PSEU</name>
<sequence length="176" mass="18287">MTVPSDFAVATIAREGEAGRRWVESLPELAAELLEHWACTEPGPVLHGFVGVVVPALRADGTEVVLKLAFPSSANTAEPVALSAWQGNGGSPPGTRRQPVRDAARTAAARGEAGPGPVHHGRPPRPAVGHPGAARRAVAGGQSTRLGLAWARHAAGISVAGTNHRRRDCQRSRPHG</sequence>
<evidence type="ECO:0000256" key="1">
    <source>
        <dbReference type="SAM" id="MobiDB-lite"/>
    </source>
</evidence>
<protein>
    <submittedName>
        <fullName evidence="2">Uncharacterized protein</fullName>
    </submittedName>
</protein>
<feature type="compositionally biased region" description="Low complexity" evidence="1">
    <location>
        <begin position="105"/>
        <end position="118"/>
    </location>
</feature>
<dbReference type="AlphaFoldDB" id="A0A9Y2IMM7"/>
<keyword evidence="3" id="KW-1185">Reference proteome</keyword>
<dbReference type="KEGG" id="acab:QRX50_11930"/>
<reference evidence="2 3" key="1">
    <citation type="submission" date="2023-06" db="EMBL/GenBank/DDBJ databases">
        <authorList>
            <person name="Oyuntsetseg B."/>
            <person name="Kim S.B."/>
        </authorList>
    </citation>
    <scope>NUCLEOTIDE SEQUENCE [LARGE SCALE GENOMIC DNA]</scope>
    <source>
        <strain evidence="2 3">2-15</strain>
    </source>
</reference>
<organism evidence="2 3">
    <name type="scientific">Amycolatopsis carbonis</name>
    <dbReference type="NCBI Taxonomy" id="715471"/>
    <lineage>
        <taxon>Bacteria</taxon>
        <taxon>Bacillati</taxon>
        <taxon>Actinomycetota</taxon>
        <taxon>Actinomycetes</taxon>
        <taxon>Pseudonocardiales</taxon>
        <taxon>Pseudonocardiaceae</taxon>
        <taxon>Amycolatopsis</taxon>
    </lineage>
</organism>
<dbReference type="Proteomes" id="UP001236014">
    <property type="component" value="Chromosome"/>
</dbReference>
<dbReference type="EMBL" id="CP127294">
    <property type="protein sequence ID" value="WIX81408.1"/>
    <property type="molecule type" value="Genomic_DNA"/>
</dbReference>
<evidence type="ECO:0000313" key="3">
    <source>
        <dbReference type="Proteomes" id="UP001236014"/>
    </source>
</evidence>
<evidence type="ECO:0000313" key="2">
    <source>
        <dbReference type="EMBL" id="WIX81408.1"/>
    </source>
</evidence>
<proteinExistence type="predicted"/>
<gene>
    <name evidence="2" type="ORF">QRX50_11930</name>
</gene>
<accession>A0A9Y2IMM7</accession>